<dbReference type="PANTHER" id="PTHR30069">
    <property type="entry name" value="TONB-DEPENDENT OUTER MEMBRANE RECEPTOR"/>
    <property type="match status" value="1"/>
</dbReference>
<evidence type="ECO:0000259" key="2">
    <source>
        <dbReference type="Pfam" id="PF07715"/>
    </source>
</evidence>
<evidence type="ECO:0000313" key="3">
    <source>
        <dbReference type="EMBL" id="SVB26650.1"/>
    </source>
</evidence>
<reference evidence="3" key="1">
    <citation type="submission" date="2018-05" db="EMBL/GenBank/DDBJ databases">
        <authorList>
            <person name="Lanie J.A."/>
            <person name="Ng W.-L."/>
            <person name="Kazmierczak K.M."/>
            <person name="Andrzejewski T.M."/>
            <person name="Davidsen T.M."/>
            <person name="Wayne K.J."/>
            <person name="Tettelin H."/>
            <person name="Glass J.I."/>
            <person name="Rusch D."/>
            <person name="Podicherti R."/>
            <person name="Tsui H.-C.T."/>
            <person name="Winkler M.E."/>
        </authorList>
    </citation>
    <scope>NUCLEOTIDE SEQUENCE</scope>
</reference>
<feature type="domain" description="TonB-dependent receptor plug" evidence="2">
    <location>
        <begin position="148"/>
        <end position="257"/>
    </location>
</feature>
<name>A0A382CKP4_9ZZZZ</name>
<dbReference type="InterPro" id="IPR012910">
    <property type="entry name" value="Plug_dom"/>
</dbReference>
<dbReference type="Pfam" id="PF13715">
    <property type="entry name" value="CarbopepD_reg_2"/>
    <property type="match status" value="1"/>
</dbReference>
<dbReference type="InterPro" id="IPR008969">
    <property type="entry name" value="CarboxyPept-like_regulatory"/>
</dbReference>
<dbReference type="InterPro" id="IPR039426">
    <property type="entry name" value="TonB-dep_rcpt-like"/>
</dbReference>
<organism evidence="3">
    <name type="scientific">marine metagenome</name>
    <dbReference type="NCBI Taxonomy" id="408172"/>
    <lineage>
        <taxon>unclassified sequences</taxon>
        <taxon>metagenomes</taxon>
        <taxon>ecological metagenomes</taxon>
    </lineage>
</organism>
<accession>A0A382CKP4</accession>
<dbReference type="SUPFAM" id="SSF56935">
    <property type="entry name" value="Porins"/>
    <property type="match status" value="1"/>
</dbReference>
<feature type="non-terminal residue" evidence="3">
    <location>
        <position position="580"/>
    </location>
</feature>
<dbReference type="SUPFAM" id="SSF49464">
    <property type="entry name" value="Carboxypeptidase regulatory domain-like"/>
    <property type="match status" value="1"/>
</dbReference>
<keyword evidence="1" id="KW-0732">Signal</keyword>
<dbReference type="Pfam" id="PF07715">
    <property type="entry name" value="Plug"/>
    <property type="match status" value="1"/>
</dbReference>
<dbReference type="Gene3D" id="2.170.130.10">
    <property type="entry name" value="TonB-dependent receptor, plug domain"/>
    <property type="match status" value="1"/>
</dbReference>
<sequence length="580" mass="65269">MRKTFIILFFSSWAFAATGSVSGTIASDGLGLPGANISLIGASMGTATDSVGNYYIGNIPVGRYIVRVDYIGYETQTKEIYITLYDLDEKDETGSVLIDKMGIDVELEESKNILKGNALKNVNFELIYSSLGLNEVVVSAAKRKQKITQAPSVVSVLKSVDIRRQVGVESYLRLISGLKGVDVNYFGVQGAQINARGFDGAFNTRFKQYNDGVDMGEIISGIVNTTLTSPPKESIDRVEVVFGPQSTLYGPDATTGILNIIKKHPRTDDTNEINLSLSDVNKMRLGGRYSKVFDKFSFDIVFEGLTAKEYNLGNAEKDADGNYVDPIWFYGLFPDSSTSSFPWVEDWNNLPDTVSMAETDGWAAGYLDNDPESPQLYDRFYYFLQEDVYGVMDQDRNNLTGNFYYDLGMDKELSLSITSESGNGYSMGSVSPIFSKNNSLSVDTKYSSNNHSLRWNHKNQKMTGMTRYTIAQSQAIIQKDSVFNYMPWSQVWSDILPSKNLDHWNMIMLGNATRHILDYQYNKQITDELQLVSGIDYQYVDPETERRNLNDYGYDQFKKEYIGEDITEYRYGIYGQLTKT</sequence>
<dbReference type="InterPro" id="IPR037066">
    <property type="entry name" value="Plug_dom_sf"/>
</dbReference>
<dbReference type="AlphaFoldDB" id="A0A382CKP4"/>
<dbReference type="GO" id="GO:0015344">
    <property type="term" value="F:siderophore uptake transmembrane transporter activity"/>
    <property type="evidence" value="ECO:0007669"/>
    <property type="project" value="TreeGrafter"/>
</dbReference>
<dbReference type="Gene3D" id="2.60.40.1120">
    <property type="entry name" value="Carboxypeptidase-like, regulatory domain"/>
    <property type="match status" value="1"/>
</dbReference>
<dbReference type="EMBL" id="UINC01034979">
    <property type="protein sequence ID" value="SVB26650.1"/>
    <property type="molecule type" value="Genomic_DNA"/>
</dbReference>
<dbReference type="GO" id="GO:0044718">
    <property type="term" value="P:siderophore transmembrane transport"/>
    <property type="evidence" value="ECO:0007669"/>
    <property type="project" value="TreeGrafter"/>
</dbReference>
<dbReference type="GO" id="GO:0009279">
    <property type="term" value="C:cell outer membrane"/>
    <property type="evidence" value="ECO:0007669"/>
    <property type="project" value="TreeGrafter"/>
</dbReference>
<gene>
    <name evidence="3" type="ORF">METZ01_LOCUS179504</name>
</gene>
<dbReference type="PANTHER" id="PTHR30069:SF29">
    <property type="entry name" value="HEMOGLOBIN AND HEMOGLOBIN-HAPTOGLOBIN-BINDING PROTEIN 1-RELATED"/>
    <property type="match status" value="1"/>
</dbReference>
<protein>
    <recommendedName>
        <fullName evidence="2">TonB-dependent receptor plug domain-containing protein</fullName>
    </recommendedName>
</protein>
<dbReference type="PROSITE" id="PS52016">
    <property type="entry name" value="TONB_DEPENDENT_REC_3"/>
    <property type="match status" value="1"/>
</dbReference>
<evidence type="ECO:0000256" key="1">
    <source>
        <dbReference type="ARBA" id="ARBA00022729"/>
    </source>
</evidence>
<proteinExistence type="predicted"/>